<reference evidence="1" key="3">
    <citation type="journal article" name="MicrobiologyOpen">
        <title>Whole-genome comparison between the type strain of Halobacterium salinarum (DSM 3754(T)) and the laboratory strains R1 and NRC-1.</title>
        <authorList>
            <person name="Pfeiffer F."/>
            <person name="Losensky G."/>
            <person name="Marchfelder A."/>
            <person name="Habermann B."/>
            <person name="Dyall-Smith M."/>
        </authorList>
    </citation>
    <scope>NUCLEOTIDE SEQUENCE</scope>
    <source>
        <strain evidence="1">91-R6</strain>
    </source>
</reference>
<dbReference type="Proteomes" id="UP000323075">
    <property type="component" value="Unassembled WGS sequence"/>
</dbReference>
<dbReference type="InterPro" id="IPR058715">
    <property type="entry name" value="PDDEXK_nuclease-rel"/>
</dbReference>
<reference evidence="2 4" key="2">
    <citation type="submission" date="2019-07" db="EMBL/GenBank/DDBJ databases">
        <title>Genomic Encyclopedia of Archaeal and Bacterial Type Strains, Phase II (KMG-II): from individual species to whole genera.</title>
        <authorList>
            <person name="Goeker M."/>
        </authorList>
    </citation>
    <scope>NUCLEOTIDE SEQUENCE [LARGE SCALE GENOMIC DNA]</scope>
    <source>
        <strain evidence="2 4">DSM 3754</strain>
    </source>
</reference>
<evidence type="ECO:0000313" key="2">
    <source>
        <dbReference type="EMBL" id="TYO82474.1"/>
    </source>
</evidence>
<sequence length="211" mass="23780">MSDDLPGIVVRPGLKLEDVREQFDGNEPYGRGRETAAPRGYNAERLATALVSETARFEKWSPGPWVDAFVPSPSGISCYLEVKTTIDQYPSQTPGRFRIWGPHHHRLLASADVYEDTNRLHLYLFVVYTIDSGIEREIGKLVVPAIRVDDHIDTWALTDHDTMGEQLTYTISWRALLDALGVSHTAFINTDTTDLTVDSENLQRARKHTEA</sequence>
<proteinExistence type="predicted"/>
<dbReference type="RefSeq" id="WP_136361033.1">
    <property type="nucleotide sequence ID" value="NZ_VRYN01000001.1"/>
</dbReference>
<dbReference type="Pfam" id="PF25941">
    <property type="entry name" value="PDDEXK_16"/>
    <property type="match status" value="1"/>
</dbReference>
<reference evidence="1 3" key="1">
    <citation type="journal article" date="2019" name="Microbiol. Resour. Announc.">
        <title>The Genome Sequence of the Halobacterium salinarum Type Strain Is Closely Related to That of Laboratory Strains NRC-1 and R1.</title>
        <authorList>
            <person name="Pfeiffer F."/>
            <person name="Marchfelder A."/>
            <person name="Habermann B."/>
            <person name="Dyall-Smith M.L."/>
        </authorList>
    </citation>
    <scope>NUCLEOTIDE SEQUENCE [LARGE SCALE GENOMIC DNA]</scope>
    <source>
        <strain evidence="1">91-R6</strain>
        <strain evidence="3">ATCC 33171 / DSM 3754 / JCM 8978 / NBRC 102687 / NCIMB 764 / 91-R6</strain>
    </source>
</reference>
<organism evidence="1 3">
    <name type="scientific">Halobacterium salinarum (strain ATCC 33171 / DSM 3754 / JCM 8978 / NBRC 102687 / NCIMB 764 / 91-R6)</name>
    <dbReference type="NCBI Taxonomy" id="2597657"/>
    <lineage>
        <taxon>Archaea</taxon>
        <taxon>Methanobacteriati</taxon>
        <taxon>Methanobacteriota</taxon>
        <taxon>Stenosarchaea group</taxon>
        <taxon>Halobacteria</taxon>
        <taxon>Halobacteriales</taxon>
        <taxon>Halobacteriaceae</taxon>
        <taxon>Halobacterium</taxon>
    </lineage>
</organism>
<accession>A0A4D6GQK2</accession>
<dbReference type="AlphaFoldDB" id="A0A4D6GQK2"/>
<evidence type="ECO:0000313" key="3">
    <source>
        <dbReference type="Proteomes" id="UP000296216"/>
    </source>
</evidence>
<evidence type="ECO:0000313" key="1">
    <source>
        <dbReference type="EMBL" id="QCC43980.1"/>
    </source>
</evidence>
<dbReference type="Proteomes" id="UP000296216">
    <property type="component" value="Chromosome"/>
</dbReference>
<dbReference type="EMBL" id="VRYN01000001">
    <property type="protein sequence ID" value="TYO82474.1"/>
    <property type="molecule type" value="Genomic_DNA"/>
</dbReference>
<protein>
    <submittedName>
        <fullName evidence="1">Uncharacterized protein</fullName>
    </submittedName>
</protein>
<dbReference type="GeneID" id="39854109"/>
<dbReference type="EMBL" id="CP038631">
    <property type="protein sequence ID" value="QCC43980.1"/>
    <property type="molecule type" value="Genomic_DNA"/>
</dbReference>
<gene>
    <name evidence="2" type="ORF">APQ99_01005</name>
    <name evidence="1" type="ORF">HBSAL_01180</name>
</gene>
<evidence type="ECO:0000313" key="4">
    <source>
        <dbReference type="Proteomes" id="UP000323075"/>
    </source>
</evidence>
<name>A0A4D6GQK2_HALS9</name>